<dbReference type="InterPro" id="IPR025877">
    <property type="entry name" value="MobA-like_NTP_Trfase"/>
</dbReference>
<dbReference type="AlphaFoldDB" id="A0A3M0BL46"/>
<feature type="binding site" evidence="8">
    <location>
        <position position="72"/>
    </location>
    <ligand>
        <name>GTP</name>
        <dbReference type="ChEBI" id="CHEBI:37565"/>
    </ligand>
</feature>
<evidence type="ECO:0000256" key="4">
    <source>
        <dbReference type="ARBA" id="ARBA00022741"/>
    </source>
</evidence>
<dbReference type="OrthoDB" id="9786803at2"/>
<feature type="binding site" evidence="8">
    <location>
        <position position="101"/>
    </location>
    <ligand>
        <name>Mg(2+)</name>
        <dbReference type="ChEBI" id="CHEBI:18420"/>
    </ligand>
</feature>
<keyword evidence="1 8" id="KW-0963">Cytoplasm</keyword>
<dbReference type="PANTHER" id="PTHR19136">
    <property type="entry name" value="MOLYBDENUM COFACTOR GUANYLYLTRANSFERASE"/>
    <property type="match status" value="1"/>
</dbReference>
<reference evidence="10 11" key="1">
    <citation type="submission" date="2018-10" db="EMBL/GenBank/DDBJ databases">
        <title>Genomic Encyclopedia of Archaeal and Bacterial Type Strains, Phase II (KMG-II): from individual species to whole genera.</title>
        <authorList>
            <person name="Goeker M."/>
        </authorList>
    </citation>
    <scope>NUCLEOTIDE SEQUENCE [LARGE SCALE GENOMIC DNA]</scope>
    <source>
        <strain evidence="10 11">VM1</strain>
    </source>
</reference>
<feature type="domain" description="MobA-like NTP transferase" evidence="9">
    <location>
        <begin position="5"/>
        <end position="162"/>
    </location>
</feature>
<dbReference type="EC" id="2.7.7.77" evidence="8"/>
<comment type="similarity">
    <text evidence="8">Belongs to the MobA family.</text>
</comment>
<evidence type="ECO:0000256" key="3">
    <source>
        <dbReference type="ARBA" id="ARBA00022723"/>
    </source>
</evidence>
<proteinExistence type="inferred from homology"/>
<comment type="caution">
    <text evidence="8">Lacks conserved residue(s) required for the propagation of feature annotation.</text>
</comment>
<keyword evidence="10" id="KW-0548">Nucleotidyltransferase</keyword>
<dbReference type="InterPro" id="IPR029044">
    <property type="entry name" value="Nucleotide-diphossugar_trans"/>
</dbReference>
<feature type="binding site" evidence="8">
    <location>
        <position position="20"/>
    </location>
    <ligand>
        <name>GTP</name>
        <dbReference type="ChEBI" id="CHEBI:37565"/>
    </ligand>
</feature>
<comment type="subcellular location">
    <subcellularLocation>
        <location evidence="8">Cytoplasm</location>
    </subcellularLocation>
</comment>
<sequence>MNLDCILLAGGQSKRMGRDKAFLPFDNKTFLRNILETLDNVCQKIIIVVNKDFSLYENQIKDLSSNIILTKDINPYEGPLNGVISAKDYIKNDSVFIATCDTPIISTKIIKFLYENIEDYDTIIPNIDGKYQFLNTIYKKDSLEKAKQIYNSGIKSLKKWVDSLNKKIINKDILKKIDNNLLMYESINTPKDYKKFISNFKDS</sequence>
<keyword evidence="3 8" id="KW-0479">Metal-binding</keyword>
<dbReference type="RefSeq" id="WP_121923079.1">
    <property type="nucleotide sequence ID" value="NZ_REFO01000011.1"/>
</dbReference>
<organism evidence="10 11">
    <name type="scientific">Hydrogenothermus marinus</name>
    <dbReference type="NCBI Taxonomy" id="133270"/>
    <lineage>
        <taxon>Bacteria</taxon>
        <taxon>Pseudomonadati</taxon>
        <taxon>Aquificota</taxon>
        <taxon>Aquificia</taxon>
        <taxon>Aquificales</taxon>
        <taxon>Hydrogenothermaceae</taxon>
        <taxon>Hydrogenothermus</taxon>
    </lineage>
</organism>
<comment type="catalytic activity">
    <reaction evidence="8">
        <text>Mo-molybdopterin + GTP + H(+) = Mo-molybdopterin guanine dinucleotide + diphosphate</text>
        <dbReference type="Rhea" id="RHEA:34243"/>
        <dbReference type="ChEBI" id="CHEBI:15378"/>
        <dbReference type="ChEBI" id="CHEBI:33019"/>
        <dbReference type="ChEBI" id="CHEBI:37565"/>
        <dbReference type="ChEBI" id="CHEBI:71302"/>
        <dbReference type="ChEBI" id="CHEBI:71310"/>
        <dbReference type="EC" id="2.7.7.77"/>
    </reaction>
</comment>
<evidence type="ECO:0000256" key="6">
    <source>
        <dbReference type="ARBA" id="ARBA00023134"/>
    </source>
</evidence>
<keyword evidence="5 8" id="KW-0460">Magnesium</keyword>
<protein>
    <recommendedName>
        <fullName evidence="8">Probable molybdenum cofactor guanylyltransferase</fullName>
        <shortName evidence="8">MoCo guanylyltransferase</shortName>
        <ecNumber evidence="8">2.7.7.77</ecNumber>
    </recommendedName>
    <alternativeName>
        <fullName evidence="8">GTP:molybdopterin guanylyltransferase</fullName>
    </alternativeName>
    <alternativeName>
        <fullName evidence="8">Mo-MPT guanylyltransferase</fullName>
    </alternativeName>
    <alternativeName>
        <fullName evidence="8">Molybdopterin guanylyltransferase</fullName>
    </alternativeName>
    <alternativeName>
        <fullName evidence="8">Molybdopterin-guanine dinucleotide synthase</fullName>
        <shortName evidence="8">MGD synthase</shortName>
    </alternativeName>
</protein>
<keyword evidence="11" id="KW-1185">Reference proteome</keyword>
<keyword evidence="2 8" id="KW-0808">Transferase</keyword>
<evidence type="ECO:0000313" key="10">
    <source>
        <dbReference type="EMBL" id="RMA97296.1"/>
    </source>
</evidence>
<dbReference type="PANTHER" id="PTHR19136:SF81">
    <property type="entry name" value="MOLYBDENUM COFACTOR GUANYLYLTRANSFERASE"/>
    <property type="match status" value="1"/>
</dbReference>
<dbReference type="HAMAP" id="MF_00316">
    <property type="entry name" value="MobA"/>
    <property type="match status" value="1"/>
</dbReference>
<evidence type="ECO:0000256" key="5">
    <source>
        <dbReference type="ARBA" id="ARBA00022842"/>
    </source>
</evidence>
<comment type="domain">
    <text evidence="8">The N-terminal domain determines nucleotide recognition and specific binding, while the C-terminal domain determines the specific binding to the target protein.</text>
</comment>
<evidence type="ECO:0000256" key="2">
    <source>
        <dbReference type="ARBA" id="ARBA00022679"/>
    </source>
</evidence>
<feature type="binding site" evidence="8">
    <location>
        <position position="101"/>
    </location>
    <ligand>
        <name>GTP</name>
        <dbReference type="ChEBI" id="CHEBI:37565"/>
    </ligand>
</feature>
<dbReference type="GO" id="GO:0061603">
    <property type="term" value="F:molybdenum cofactor guanylyltransferase activity"/>
    <property type="evidence" value="ECO:0007669"/>
    <property type="project" value="UniProtKB-EC"/>
</dbReference>
<evidence type="ECO:0000256" key="1">
    <source>
        <dbReference type="ARBA" id="ARBA00022490"/>
    </source>
</evidence>
<evidence type="ECO:0000256" key="8">
    <source>
        <dbReference type="HAMAP-Rule" id="MF_00316"/>
    </source>
</evidence>
<keyword evidence="7 8" id="KW-0501">Molybdenum cofactor biosynthesis</keyword>
<dbReference type="EMBL" id="REFO01000011">
    <property type="protein sequence ID" value="RMA97296.1"/>
    <property type="molecule type" value="Genomic_DNA"/>
</dbReference>
<dbReference type="Pfam" id="PF12804">
    <property type="entry name" value="NTP_transf_3"/>
    <property type="match status" value="1"/>
</dbReference>
<evidence type="ECO:0000256" key="7">
    <source>
        <dbReference type="ARBA" id="ARBA00023150"/>
    </source>
</evidence>
<dbReference type="GO" id="GO:0005737">
    <property type="term" value="C:cytoplasm"/>
    <property type="evidence" value="ECO:0007669"/>
    <property type="project" value="UniProtKB-SubCell"/>
</dbReference>
<gene>
    <name evidence="8" type="primary">mobA</name>
    <name evidence="10" type="ORF">CLV39_0954</name>
</gene>
<dbReference type="SUPFAM" id="SSF53448">
    <property type="entry name" value="Nucleotide-diphospho-sugar transferases"/>
    <property type="match status" value="1"/>
</dbReference>
<comment type="function">
    <text evidence="8">Transfers a GMP moiety from GTP to Mo-molybdopterin (Mo-MPT) cofactor (Moco or molybdenum cofactor) to form Mo-molybdopterin guanine dinucleotide (Mo-MGD) cofactor.</text>
</comment>
<dbReference type="Proteomes" id="UP000280842">
    <property type="component" value="Unassembled WGS sequence"/>
</dbReference>
<dbReference type="CDD" id="cd02503">
    <property type="entry name" value="MobA"/>
    <property type="match status" value="1"/>
</dbReference>
<accession>A0A3M0BL46</accession>
<evidence type="ECO:0000313" key="11">
    <source>
        <dbReference type="Proteomes" id="UP000280842"/>
    </source>
</evidence>
<dbReference type="GO" id="GO:0005525">
    <property type="term" value="F:GTP binding"/>
    <property type="evidence" value="ECO:0007669"/>
    <property type="project" value="UniProtKB-UniRule"/>
</dbReference>
<feature type="binding site" evidence="8">
    <location>
        <begin position="8"/>
        <end position="10"/>
    </location>
    <ligand>
        <name>GTP</name>
        <dbReference type="ChEBI" id="CHEBI:37565"/>
    </ligand>
</feature>
<dbReference type="Gene3D" id="3.90.550.10">
    <property type="entry name" value="Spore Coat Polysaccharide Biosynthesis Protein SpsA, Chain A"/>
    <property type="match status" value="1"/>
</dbReference>
<dbReference type="GO" id="GO:0006777">
    <property type="term" value="P:Mo-molybdopterin cofactor biosynthetic process"/>
    <property type="evidence" value="ECO:0007669"/>
    <property type="project" value="UniProtKB-KW"/>
</dbReference>
<comment type="caution">
    <text evidence="10">The sequence shown here is derived from an EMBL/GenBank/DDBJ whole genome shotgun (WGS) entry which is preliminary data.</text>
</comment>
<evidence type="ECO:0000259" key="9">
    <source>
        <dbReference type="Pfam" id="PF12804"/>
    </source>
</evidence>
<keyword evidence="4 8" id="KW-0547">Nucleotide-binding</keyword>
<dbReference type="InterPro" id="IPR013482">
    <property type="entry name" value="Molybde_CF_guanTrfase"/>
</dbReference>
<name>A0A3M0BL46_9AQUI</name>
<keyword evidence="6 8" id="KW-0342">GTP-binding</keyword>
<dbReference type="GO" id="GO:0046872">
    <property type="term" value="F:metal ion binding"/>
    <property type="evidence" value="ECO:0007669"/>
    <property type="project" value="UniProtKB-KW"/>
</dbReference>
<comment type="cofactor">
    <cofactor evidence="8">
        <name>Mg(2+)</name>
        <dbReference type="ChEBI" id="CHEBI:18420"/>
    </cofactor>
</comment>